<keyword evidence="3" id="KW-1185">Reference proteome</keyword>
<sequence length="322" mass="38061">MVYLETFYFPSVEKEEDELQEFFYSEEHRRPIKPALNYIAEKVYPFSLLAHRLTCLDFEPITILYGGNGSGKSTILNVISNKLHISREAPYNSSYLMEKYVKMCSFKTDLRYTGEEFDFLEMRNSKYDIAEISKVITSDDVFKNMIEKRLKDEQKRFKSDLLIEKKTKQKRDCIMPKSINLEDRRSVEEFNDFYTMRESSYTQYLKKTIGEVEPSYSNGETGLLYLIEQIADPGLYLLDEPENSMSCETQLKLVEFIELSARAYNTQFIIATHSPFLLSIPNAKIYNLDTRPVSLSKWWELENMKHYFKLFNKYQAEFQKSL</sequence>
<accession>A0ABS3PUI3</accession>
<evidence type="ECO:0000313" key="3">
    <source>
        <dbReference type="Proteomes" id="UP000681610"/>
    </source>
</evidence>
<reference evidence="2 3" key="1">
    <citation type="submission" date="2021-03" db="EMBL/GenBank/DDBJ databases">
        <title>Isolation and description of Capnocytophaga bilenii sp. nov., a novel Capnocytophaga species, isolated from a gingivitis subject.</title>
        <authorList>
            <person name="Antezack A."/>
            <person name="Monnet-Corti V."/>
            <person name="La Scola B."/>
        </authorList>
    </citation>
    <scope>NUCLEOTIDE SEQUENCE [LARGE SCALE GENOMIC DNA]</scope>
    <source>
        <strain evidence="2 3">Marseille-Q4570</strain>
    </source>
</reference>
<evidence type="ECO:0000313" key="2">
    <source>
        <dbReference type="EMBL" id="MBO1882989.1"/>
    </source>
</evidence>
<dbReference type="CDD" id="cd00267">
    <property type="entry name" value="ABC_ATPase"/>
    <property type="match status" value="1"/>
</dbReference>
<organism evidence="2 3">
    <name type="scientific">Capnocytophaga bilenii</name>
    <dbReference type="NCBI Taxonomy" id="2819369"/>
    <lineage>
        <taxon>Bacteria</taxon>
        <taxon>Pseudomonadati</taxon>
        <taxon>Bacteroidota</taxon>
        <taxon>Flavobacteriia</taxon>
        <taxon>Flavobacteriales</taxon>
        <taxon>Flavobacteriaceae</taxon>
        <taxon>Capnocytophaga</taxon>
    </lineage>
</organism>
<dbReference type="RefSeq" id="WP_208057469.1">
    <property type="nucleotide sequence ID" value="NZ_JAGDYP010000001.1"/>
</dbReference>
<dbReference type="PANTHER" id="PTHR43581:SF3">
    <property type="entry name" value="AAA+ ATPASE DOMAIN-CONTAINING PROTEIN"/>
    <property type="match status" value="1"/>
</dbReference>
<dbReference type="Pfam" id="PF13304">
    <property type="entry name" value="AAA_21"/>
    <property type="match status" value="1"/>
</dbReference>
<dbReference type="InterPro" id="IPR003959">
    <property type="entry name" value="ATPase_AAA_core"/>
</dbReference>
<gene>
    <name evidence="2" type="ORF">J4N46_00700</name>
</gene>
<dbReference type="EMBL" id="JAGDYP010000001">
    <property type="protein sequence ID" value="MBO1882989.1"/>
    <property type="molecule type" value="Genomic_DNA"/>
</dbReference>
<dbReference type="SUPFAM" id="SSF52540">
    <property type="entry name" value="P-loop containing nucleoside triphosphate hydrolases"/>
    <property type="match status" value="1"/>
</dbReference>
<dbReference type="InterPro" id="IPR027417">
    <property type="entry name" value="P-loop_NTPase"/>
</dbReference>
<name>A0ABS3PUI3_9FLAO</name>
<dbReference type="Gene3D" id="3.40.50.300">
    <property type="entry name" value="P-loop containing nucleotide triphosphate hydrolases"/>
    <property type="match status" value="1"/>
</dbReference>
<dbReference type="InterPro" id="IPR051396">
    <property type="entry name" value="Bact_Antivir_Def_Nuclease"/>
</dbReference>
<comment type="caution">
    <text evidence="2">The sequence shown here is derived from an EMBL/GenBank/DDBJ whole genome shotgun (WGS) entry which is preliminary data.</text>
</comment>
<protein>
    <submittedName>
        <fullName evidence="2">AAA family ATPase</fullName>
    </submittedName>
</protein>
<dbReference type="Proteomes" id="UP000681610">
    <property type="component" value="Unassembled WGS sequence"/>
</dbReference>
<feature type="domain" description="ATPase AAA-type core" evidence="1">
    <location>
        <begin position="115"/>
        <end position="279"/>
    </location>
</feature>
<proteinExistence type="predicted"/>
<dbReference type="PANTHER" id="PTHR43581">
    <property type="entry name" value="ATP/GTP PHOSPHATASE"/>
    <property type="match status" value="1"/>
</dbReference>
<evidence type="ECO:0000259" key="1">
    <source>
        <dbReference type="Pfam" id="PF13304"/>
    </source>
</evidence>